<dbReference type="Proteomes" id="UP001234581">
    <property type="component" value="Unassembled WGS sequence"/>
</dbReference>
<keyword evidence="11" id="KW-1185">Reference proteome</keyword>
<feature type="compositionally biased region" description="Low complexity" evidence="8">
    <location>
        <begin position="131"/>
        <end position="149"/>
    </location>
</feature>
<dbReference type="PROSITE" id="PS51504">
    <property type="entry name" value="H15"/>
    <property type="match status" value="1"/>
</dbReference>
<dbReference type="CDD" id="cd00073">
    <property type="entry name" value="H15"/>
    <property type="match status" value="1"/>
</dbReference>
<dbReference type="GO" id="GO:0030261">
    <property type="term" value="P:chromosome condensation"/>
    <property type="evidence" value="ECO:0007669"/>
    <property type="project" value="TreeGrafter"/>
</dbReference>
<evidence type="ECO:0000256" key="3">
    <source>
        <dbReference type="ARBA" id="ARBA00020833"/>
    </source>
</evidence>
<dbReference type="GeneID" id="83209270"/>
<organism evidence="10 11">
    <name type="scientific">Lichtheimia ornata</name>
    <dbReference type="NCBI Taxonomy" id="688661"/>
    <lineage>
        <taxon>Eukaryota</taxon>
        <taxon>Fungi</taxon>
        <taxon>Fungi incertae sedis</taxon>
        <taxon>Mucoromycota</taxon>
        <taxon>Mucoromycotina</taxon>
        <taxon>Mucoromycetes</taxon>
        <taxon>Mucorales</taxon>
        <taxon>Lichtheimiaceae</taxon>
        <taxon>Lichtheimia</taxon>
    </lineage>
</organism>
<dbReference type="GO" id="GO:0031492">
    <property type="term" value="F:nucleosomal DNA binding"/>
    <property type="evidence" value="ECO:0007669"/>
    <property type="project" value="TreeGrafter"/>
</dbReference>
<dbReference type="GO" id="GO:0000786">
    <property type="term" value="C:nucleosome"/>
    <property type="evidence" value="ECO:0007669"/>
    <property type="project" value="InterPro"/>
</dbReference>
<feature type="compositionally biased region" description="Basic residues" evidence="8">
    <location>
        <begin position="118"/>
        <end position="130"/>
    </location>
</feature>
<dbReference type="GO" id="GO:0005634">
    <property type="term" value="C:nucleus"/>
    <property type="evidence" value="ECO:0007669"/>
    <property type="project" value="UniProtKB-SubCell"/>
</dbReference>
<feature type="compositionally biased region" description="Basic and acidic residues" evidence="8">
    <location>
        <begin position="88"/>
        <end position="112"/>
    </location>
</feature>
<dbReference type="GO" id="GO:0030527">
    <property type="term" value="F:structural constituent of chromatin"/>
    <property type="evidence" value="ECO:0007669"/>
    <property type="project" value="InterPro"/>
</dbReference>
<name>A0AAD7VAS8_9FUNG</name>
<dbReference type="InterPro" id="IPR005819">
    <property type="entry name" value="H1/H5"/>
</dbReference>
<dbReference type="AlphaFoldDB" id="A0AAD7VAS8"/>
<keyword evidence="5 7" id="KW-0238">DNA-binding</keyword>
<dbReference type="PANTHER" id="PTHR11467">
    <property type="entry name" value="HISTONE H1"/>
    <property type="match status" value="1"/>
</dbReference>
<evidence type="ECO:0000256" key="8">
    <source>
        <dbReference type="SAM" id="MobiDB-lite"/>
    </source>
</evidence>
<keyword evidence="6 7" id="KW-0539">Nucleus</keyword>
<keyword evidence="4 7" id="KW-0158">Chromosome</keyword>
<reference evidence="10 11" key="1">
    <citation type="submission" date="2023-03" db="EMBL/GenBank/DDBJ databases">
        <title>Genome sequence of Lichtheimia ornata CBS 291.66.</title>
        <authorList>
            <person name="Mohabir J.T."/>
            <person name="Shea T.P."/>
            <person name="Kurbessoian T."/>
            <person name="Berby B."/>
            <person name="Fontaine J."/>
            <person name="Livny J."/>
            <person name="Gnirke A."/>
            <person name="Stajich J.E."/>
            <person name="Cuomo C.A."/>
        </authorList>
    </citation>
    <scope>NUCLEOTIDE SEQUENCE [LARGE SCALE GENOMIC DNA]</scope>
    <source>
        <strain evidence="10">CBS 291.66</strain>
    </source>
</reference>
<accession>A0AAD7VAS8</accession>
<sequence>MPATGTKSGSSKKTPEHPPYEAMIKAAILSLKERKGSSRPAIKKYILANYKVTSGAHFDTQIAAAIKRGAAKNVFALPRGLSGTVKLVKPEKKSTTEKKDKEAKAGEKKSSAESKASGTKKKAPATKKAPKSAAAKKAALAKKQPSKQKTATKQNVKAPRKKSTSATGTTTKKTTATKKKATAKA</sequence>
<evidence type="ECO:0000259" key="9">
    <source>
        <dbReference type="PROSITE" id="PS51504"/>
    </source>
</evidence>
<dbReference type="PANTHER" id="PTHR11467:SF36">
    <property type="entry name" value="HISTONE 24-RELATED"/>
    <property type="match status" value="1"/>
</dbReference>
<evidence type="ECO:0000256" key="2">
    <source>
        <dbReference type="ARBA" id="ARBA00004286"/>
    </source>
</evidence>
<evidence type="ECO:0000256" key="4">
    <source>
        <dbReference type="ARBA" id="ARBA00022454"/>
    </source>
</evidence>
<dbReference type="InterPro" id="IPR005818">
    <property type="entry name" value="Histone_H1/H5_H15"/>
</dbReference>
<comment type="caution">
    <text evidence="10">The sequence shown here is derived from an EMBL/GenBank/DDBJ whole genome shotgun (WGS) entry which is preliminary data.</text>
</comment>
<evidence type="ECO:0000256" key="1">
    <source>
        <dbReference type="ARBA" id="ARBA00004123"/>
    </source>
</evidence>
<dbReference type="InterPro" id="IPR036390">
    <property type="entry name" value="WH_DNA-bd_sf"/>
</dbReference>
<feature type="region of interest" description="Disordered" evidence="8">
    <location>
        <begin position="78"/>
        <end position="185"/>
    </location>
</feature>
<dbReference type="RefSeq" id="XP_058347072.1">
    <property type="nucleotide sequence ID" value="XM_058481941.1"/>
</dbReference>
<dbReference type="InterPro" id="IPR036388">
    <property type="entry name" value="WH-like_DNA-bd_sf"/>
</dbReference>
<dbReference type="Pfam" id="PF00538">
    <property type="entry name" value="Linker_histone"/>
    <property type="match status" value="1"/>
</dbReference>
<comment type="subcellular location">
    <subcellularLocation>
        <location evidence="2">Chromosome</location>
    </subcellularLocation>
    <subcellularLocation>
        <location evidence="1 7">Nucleus</location>
    </subcellularLocation>
</comment>
<gene>
    <name evidence="10" type="ORF">O0I10_001852</name>
</gene>
<dbReference type="PRINTS" id="PR00624">
    <property type="entry name" value="HISTONEH5"/>
</dbReference>
<feature type="domain" description="H15" evidence="9">
    <location>
        <begin position="16"/>
        <end position="89"/>
    </location>
</feature>
<dbReference type="Gene3D" id="1.10.10.10">
    <property type="entry name" value="Winged helix-like DNA-binding domain superfamily/Winged helix DNA-binding domain"/>
    <property type="match status" value="1"/>
</dbReference>
<protein>
    <recommendedName>
        <fullName evidence="3">Histone H1</fullName>
    </recommendedName>
</protein>
<evidence type="ECO:0000313" key="10">
    <source>
        <dbReference type="EMBL" id="KAJ8662159.1"/>
    </source>
</evidence>
<dbReference type="GO" id="GO:0045910">
    <property type="term" value="P:negative regulation of DNA recombination"/>
    <property type="evidence" value="ECO:0007669"/>
    <property type="project" value="TreeGrafter"/>
</dbReference>
<feature type="compositionally biased region" description="Low complexity" evidence="8">
    <location>
        <begin position="164"/>
        <end position="174"/>
    </location>
</feature>
<dbReference type="SUPFAM" id="SSF46785">
    <property type="entry name" value="Winged helix' DNA-binding domain"/>
    <property type="match status" value="1"/>
</dbReference>
<evidence type="ECO:0000256" key="7">
    <source>
        <dbReference type="RuleBase" id="RU003894"/>
    </source>
</evidence>
<evidence type="ECO:0000256" key="5">
    <source>
        <dbReference type="ARBA" id="ARBA00023125"/>
    </source>
</evidence>
<dbReference type="GO" id="GO:0003690">
    <property type="term" value="F:double-stranded DNA binding"/>
    <property type="evidence" value="ECO:0007669"/>
    <property type="project" value="TreeGrafter"/>
</dbReference>
<feature type="compositionally biased region" description="Basic residues" evidence="8">
    <location>
        <begin position="175"/>
        <end position="185"/>
    </location>
</feature>
<comment type="similarity">
    <text evidence="7">Belongs to the histone H1/H5 family.</text>
</comment>
<evidence type="ECO:0000313" key="11">
    <source>
        <dbReference type="Proteomes" id="UP001234581"/>
    </source>
</evidence>
<dbReference type="GO" id="GO:0006334">
    <property type="term" value="P:nucleosome assembly"/>
    <property type="evidence" value="ECO:0007669"/>
    <property type="project" value="InterPro"/>
</dbReference>
<proteinExistence type="inferred from homology"/>
<evidence type="ECO:0000256" key="6">
    <source>
        <dbReference type="ARBA" id="ARBA00023242"/>
    </source>
</evidence>
<dbReference type="EMBL" id="JARTCD010000005">
    <property type="protein sequence ID" value="KAJ8662159.1"/>
    <property type="molecule type" value="Genomic_DNA"/>
</dbReference>
<dbReference type="SMART" id="SM00526">
    <property type="entry name" value="H15"/>
    <property type="match status" value="1"/>
</dbReference>